<dbReference type="Pfam" id="PF00651">
    <property type="entry name" value="BTB"/>
    <property type="match status" value="1"/>
</dbReference>
<proteinExistence type="predicted"/>
<dbReference type="AlphaFoldDB" id="A0ABD2J9X4"/>
<feature type="domain" description="BTB" evidence="1">
    <location>
        <begin position="19"/>
        <end position="82"/>
    </location>
</feature>
<organism evidence="2 3">
    <name type="scientific">Heterodera schachtii</name>
    <name type="common">Sugarbeet cyst nematode worm</name>
    <name type="synonym">Tylenchus schachtii</name>
    <dbReference type="NCBI Taxonomy" id="97005"/>
    <lineage>
        <taxon>Eukaryota</taxon>
        <taxon>Metazoa</taxon>
        <taxon>Ecdysozoa</taxon>
        <taxon>Nematoda</taxon>
        <taxon>Chromadorea</taxon>
        <taxon>Rhabditida</taxon>
        <taxon>Tylenchina</taxon>
        <taxon>Tylenchomorpha</taxon>
        <taxon>Tylenchoidea</taxon>
        <taxon>Heteroderidae</taxon>
        <taxon>Heteroderinae</taxon>
        <taxon>Heterodera</taxon>
    </lineage>
</organism>
<dbReference type="EMBL" id="JBICCN010000179">
    <property type="protein sequence ID" value="KAL3087426.1"/>
    <property type="molecule type" value="Genomic_DNA"/>
</dbReference>
<dbReference type="SUPFAM" id="SSF54695">
    <property type="entry name" value="POZ domain"/>
    <property type="match status" value="1"/>
</dbReference>
<evidence type="ECO:0000313" key="3">
    <source>
        <dbReference type="Proteomes" id="UP001620645"/>
    </source>
</evidence>
<dbReference type="Gene3D" id="3.30.710.10">
    <property type="entry name" value="Potassium Channel Kv1.1, Chain A"/>
    <property type="match status" value="1"/>
</dbReference>
<protein>
    <recommendedName>
        <fullName evidence="1">BTB domain-containing protein</fullName>
    </recommendedName>
</protein>
<dbReference type="InterPro" id="IPR000210">
    <property type="entry name" value="BTB/POZ_dom"/>
</dbReference>
<sequence length="82" mass="9256">MSSNLVNRFKLMLSTGDGSDVHFLVGKEKELLKAHKYVMKFASDVFESMFRFDDKNAMAKSSADCPRVIEVSDVEAEAFKVM</sequence>
<dbReference type="Proteomes" id="UP001620645">
    <property type="component" value="Unassembled WGS sequence"/>
</dbReference>
<evidence type="ECO:0000313" key="2">
    <source>
        <dbReference type="EMBL" id="KAL3087426.1"/>
    </source>
</evidence>
<dbReference type="PANTHER" id="PTHR45774">
    <property type="entry name" value="BTB/POZ DOMAIN-CONTAINING"/>
    <property type="match status" value="1"/>
</dbReference>
<comment type="caution">
    <text evidence="2">The sequence shown here is derived from an EMBL/GenBank/DDBJ whole genome shotgun (WGS) entry which is preliminary data.</text>
</comment>
<evidence type="ECO:0000259" key="1">
    <source>
        <dbReference type="PROSITE" id="PS50097"/>
    </source>
</evidence>
<dbReference type="PANTHER" id="PTHR45774:SF3">
    <property type="entry name" value="BTB (POZ) DOMAIN-CONTAINING 2B-RELATED"/>
    <property type="match status" value="1"/>
</dbReference>
<dbReference type="InterPro" id="IPR011333">
    <property type="entry name" value="SKP1/BTB/POZ_sf"/>
</dbReference>
<dbReference type="PROSITE" id="PS50097">
    <property type="entry name" value="BTB"/>
    <property type="match status" value="1"/>
</dbReference>
<accession>A0ABD2J9X4</accession>
<gene>
    <name evidence="2" type="ORF">niasHS_008755</name>
</gene>
<reference evidence="2 3" key="1">
    <citation type="submission" date="2024-10" db="EMBL/GenBank/DDBJ databases">
        <authorList>
            <person name="Kim D."/>
        </authorList>
    </citation>
    <scope>NUCLEOTIDE SEQUENCE [LARGE SCALE GENOMIC DNA]</scope>
    <source>
        <strain evidence="2">Taebaek</strain>
    </source>
</reference>
<keyword evidence="3" id="KW-1185">Reference proteome</keyword>
<name>A0ABD2J9X4_HETSC</name>